<comment type="caution">
    <text evidence="2">The sequence shown here is derived from an EMBL/GenBank/DDBJ whole genome shotgun (WGS) entry which is preliminary data.</text>
</comment>
<keyword evidence="3" id="KW-1185">Reference proteome</keyword>
<evidence type="ECO:0000313" key="3">
    <source>
        <dbReference type="Proteomes" id="UP001171945"/>
    </source>
</evidence>
<dbReference type="Proteomes" id="UP001171945">
    <property type="component" value="Unassembled WGS sequence"/>
</dbReference>
<proteinExistence type="predicted"/>
<organism evidence="2 3">
    <name type="scientific">Candidatus Marithioploca araucensis</name>
    <dbReference type="NCBI Taxonomy" id="70273"/>
    <lineage>
        <taxon>Bacteria</taxon>
        <taxon>Pseudomonadati</taxon>
        <taxon>Pseudomonadota</taxon>
        <taxon>Gammaproteobacteria</taxon>
        <taxon>Thiotrichales</taxon>
        <taxon>Thiotrichaceae</taxon>
        <taxon>Candidatus Marithioploca</taxon>
    </lineage>
</organism>
<protein>
    <submittedName>
        <fullName evidence="2">Uncharacterized protein</fullName>
    </submittedName>
</protein>
<keyword evidence="1" id="KW-1133">Transmembrane helix</keyword>
<evidence type="ECO:0000313" key="2">
    <source>
        <dbReference type="EMBL" id="MDM8563342.1"/>
    </source>
</evidence>
<gene>
    <name evidence="2" type="ORF">QUF54_08310</name>
</gene>
<name>A0ABT7VUV2_9GAMM</name>
<sequence>WLMVSRLKFFRILLKFGGRFLVVFYVGWVERTLHPPFLFCGVDRWVSTSFLPTLHSLRDTTKF</sequence>
<evidence type="ECO:0000256" key="1">
    <source>
        <dbReference type="SAM" id="Phobius"/>
    </source>
</evidence>
<reference evidence="2" key="1">
    <citation type="submission" date="2023-06" db="EMBL/GenBank/DDBJ databases">
        <title>Uncultivated large filamentous bacteria from sulfidic sediments reveal new species and different genomic features in energy metabolism and defense.</title>
        <authorList>
            <person name="Fonseca A."/>
        </authorList>
    </citation>
    <scope>NUCLEOTIDE SEQUENCE</scope>
    <source>
        <strain evidence="2">HSG4</strain>
    </source>
</reference>
<feature type="non-terminal residue" evidence="2">
    <location>
        <position position="1"/>
    </location>
</feature>
<accession>A0ABT7VUV2</accession>
<feature type="transmembrane region" description="Helical" evidence="1">
    <location>
        <begin position="12"/>
        <end position="29"/>
    </location>
</feature>
<keyword evidence="1" id="KW-0472">Membrane</keyword>
<keyword evidence="1" id="KW-0812">Transmembrane</keyword>
<dbReference type="EMBL" id="JAUCGM010000586">
    <property type="protein sequence ID" value="MDM8563342.1"/>
    <property type="molecule type" value="Genomic_DNA"/>
</dbReference>